<organism evidence="1 2">
    <name type="scientific">Candidatus Iainarchaeum sp</name>
    <dbReference type="NCBI Taxonomy" id="3101447"/>
    <lineage>
        <taxon>Archaea</taxon>
        <taxon>Candidatus Iainarchaeota</taxon>
        <taxon>Candidatus Iainarchaeia</taxon>
        <taxon>Candidatus Iainarchaeales</taxon>
        <taxon>Candidatus Iainarchaeaceae</taxon>
        <taxon>Candidatus Iainarchaeum</taxon>
    </lineage>
</organism>
<reference evidence="2" key="1">
    <citation type="journal article" date="2020" name="bioRxiv">
        <title>A rank-normalized archaeal taxonomy based on genome phylogeny resolves widespread incomplete and uneven classifications.</title>
        <authorList>
            <person name="Rinke C."/>
            <person name="Chuvochina M."/>
            <person name="Mussig A.J."/>
            <person name="Chaumeil P.-A."/>
            <person name="Waite D.W."/>
            <person name="Whitman W.B."/>
            <person name="Parks D.H."/>
            <person name="Hugenholtz P."/>
        </authorList>
    </citation>
    <scope>NUCLEOTIDE SEQUENCE [LARGE SCALE GENOMIC DNA]</scope>
</reference>
<evidence type="ECO:0000313" key="2">
    <source>
        <dbReference type="Proteomes" id="UP000564964"/>
    </source>
</evidence>
<dbReference type="AlphaFoldDB" id="A0A7J4JG63"/>
<feature type="non-terminal residue" evidence="1">
    <location>
        <position position="1"/>
    </location>
</feature>
<proteinExistence type="predicted"/>
<protein>
    <submittedName>
        <fullName evidence="1">Uncharacterized protein</fullName>
    </submittedName>
</protein>
<gene>
    <name evidence="1" type="ORF">HA252_04805</name>
</gene>
<dbReference type="Proteomes" id="UP000564964">
    <property type="component" value="Unassembled WGS sequence"/>
</dbReference>
<comment type="caution">
    <text evidence="1">The sequence shown here is derived from an EMBL/GenBank/DDBJ whole genome shotgun (WGS) entry which is preliminary data.</text>
</comment>
<dbReference type="EMBL" id="DUGH01000116">
    <property type="protein sequence ID" value="HIH16698.1"/>
    <property type="molecule type" value="Genomic_DNA"/>
</dbReference>
<sequence>GRGNQVEVAASYGVNAGNAYLIIHPGLRPLEKEPSMPLNDEDATVFSGNTVLFQAGAKEAEKLGRTLYYTFSGRPYAADPGYLDSLSLKRQATALDGKTIDHSLKLRPPAQGQKNASPTRFEGLYDLCNGKAYAEDCYKPFYYALNKKSVKLEAGNGGDSYGLDEARKMIACSEAFDEGKDKDPAYAYCADFYKENADYFIDKERNDPITCMGNGTCTTLAIYDLEVDGDDPEKSMTYHLELDKQVNPGSDDEWIGSNFGLPSYGEYKNAVEAYVMGRDSDTKRISDAMVKLKDEYKLLRLLDEGFDREYDKVDGGEQGNNQSFYTLLAEFKKLDPDVGTVIDDVLKNHGIVFSPTYGISNGTNAMEMSITLKDPSAWFNQNLTDMPGDWSVPATKVVLTKVYHVPAAPDPKGYPYLSLVKLPEDQDYWFAWKCGYQNQHEAWYKKLGNGVMCAGGHLENNAGVYTN</sequence>
<accession>A0A7J4JG63</accession>
<evidence type="ECO:0000313" key="1">
    <source>
        <dbReference type="EMBL" id="HIH16698.1"/>
    </source>
</evidence>
<name>A0A7J4JG63_9ARCH</name>